<keyword evidence="1" id="KW-0808">Transferase</keyword>
<dbReference type="EMBL" id="CP009245">
    <property type="protein sequence ID" value="APT84703.1"/>
    <property type="molecule type" value="Genomic_DNA"/>
</dbReference>
<evidence type="ECO:0000259" key="3">
    <source>
        <dbReference type="PROSITE" id="PS50206"/>
    </source>
</evidence>
<reference evidence="4 5" key="1">
    <citation type="submission" date="2014-08" db="EMBL/GenBank/DDBJ databases">
        <title>Complete genome sequence of Corynebacterium aquilae S-613T(T) (=DSM 44791(T)), isolated from the choana of a healthy golden eagle.</title>
        <authorList>
            <person name="Ruckert C."/>
            <person name="Albersmeier A."/>
            <person name="Winkler A."/>
            <person name="Kalinowski J."/>
        </authorList>
    </citation>
    <scope>NUCLEOTIDE SEQUENCE [LARGE SCALE GENOMIC DNA]</scope>
    <source>
        <strain evidence="4 5">S-613</strain>
    </source>
</reference>
<dbReference type="CDD" id="cd01448">
    <property type="entry name" value="TST_Repeat_1"/>
    <property type="match status" value="1"/>
</dbReference>
<proteinExistence type="predicted"/>
<dbReference type="CDD" id="cd01449">
    <property type="entry name" value="TST_Repeat_2"/>
    <property type="match status" value="1"/>
</dbReference>
<dbReference type="PROSITE" id="PS50206">
    <property type="entry name" value="RHODANESE_3"/>
    <property type="match status" value="2"/>
</dbReference>
<dbReference type="SUPFAM" id="SSF52821">
    <property type="entry name" value="Rhodanese/Cell cycle control phosphatase"/>
    <property type="match status" value="2"/>
</dbReference>
<dbReference type="PANTHER" id="PTHR11364">
    <property type="entry name" value="THIOSULFATE SULFERTANSFERASE"/>
    <property type="match status" value="1"/>
</dbReference>
<name>A0A1L7CG00_9CORY</name>
<dbReference type="SMART" id="SM00450">
    <property type="entry name" value="RHOD"/>
    <property type="match status" value="2"/>
</dbReference>
<organism evidence="4 5">
    <name type="scientific">Corynebacterium aquilae DSM 44791</name>
    <dbReference type="NCBI Taxonomy" id="1431546"/>
    <lineage>
        <taxon>Bacteria</taxon>
        <taxon>Bacillati</taxon>
        <taxon>Actinomycetota</taxon>
        <taxon>Actinomycetes</taxon>
        <taxon>Mycobacteriales</taxon>
        <taxon>Corynebacteriaceae</taxon>
        <taxon>Corynebacterium</taxon>
    </lineage>
</organism>
<dbReference type="KEGG" id="caqu:CAQU_06055"/>
<feature type="domain" description="Rhodanese" evidence="3">
    <location>
        <begin position="163"/>
        <end position="271"/>
    </location>
</feature>
<dbReference type="RefSeq" id="WP_075726059.1">
    <property type="nucleotide sequence ID" value="NZ_CP009245.1"/>
</dbReference>
<accession>A0A1L7CG00</accession>
<dbReference type="Gene3D" id="3.40.250.10">
    <property type="entry name" value="Rhodanese-like domain"/>
    <property type="match status" value="2"/>
</dbReference>
<dbReference type="AlphaFoldDB" id="A0A1L7CG00"/>
<dbReference type="OrthoDB" id="9770030at2"/>
<evidence type="ECO:0000256" key="2">
    <source>
        <dbReference type="ARBA" id="ARBA00022737"/>
    </source>
</evidence>
<dbReference type="GO" id="GO:0004792">
    <property type="term" value="F:thiosulfate-cyanide sulfurtransferase activity"/>
    <property type="evidence" value="ECO:0007669"/>
    <property type="project" value="TreeGrafter"/>
</dbReference>
<evidence type="ECO:0000256" key="1">
    <source>
        <dbReference type="ARBA" id="ARBA00022679"/>
    </source>
</evidence>
<protein>
    <recommendedName>
        <fullName evidence="3">Rhodanese domain-containing protein</fullName>
    </recommendedName>
</protein>
<keyword evidence="5" id="KW-1185">Reference proteome</keyword>
<dbReference type="InterPro" id="IPR001763">
    <property type="entry name" value="Rhodanese-like_dom"/>
</dbReference>
<dbReference type="Pfam" id="PF00581">
    <property type="entry name" value="Rhodanese"/>
    <property type="match status" value="2"/>
</dbReference>
<evidence type="ECO:0000313" key="4">
    <source>
        <dbReference type="EMBL" id="APT84703.1"/>
    </source>
</evidence>
<keyword evidence="2" id="KW-0677">Repeat</keyword>
<dbReference type="InterPro" id="IPR045078">
    <property type="entry name" value="TST/MPST-like"/>
</dbReference>
<sequence length="277" mass="29251">MNSACLSLPTPVVDVEWLLAHRDDPRVVVLCASMGNPAKSLARGIPGAVLADIEGPFSQAGAEFPHTVPDDVQAPFEACGVSDDSLVVVYDRHGMMCAPRVWWLARVAGLRSVAVLDGGLPAWEAAGGQVVEISSPPVAMGSITAASRPELLVGAREVAQWSRDGGRRIVDARSAQRFAGTAPEPRPGMKAGHIPSSVSLPFESLLTEDKKLLSPERLRALIGDVVGPGPVVTSCGSGVTACVDALAMMYAGHEDVVVYDGSWSQWGSEKENFPFER</sequence>
<dbReference type="PANTHER" id="PTHR11364:SF27">
    <property type="entry name" value="SULFURTRANSFERASE"/>
    <property type="match status" value="1"/>
</dbReference>
<gene>
    <name evidence="4" type="ORF">CAQU_06055</name>
</gene>
<dbReference type="Proteomes" id="UP000185478">
    <property type="component" value="Chromosome"/>
</dbReference>
<feature type="domain" description="Rhodanese" evidence="3">
    <location>
        <begin position="69"/>
        <end position="132"/>
    </location>
</feature>
<evidence type="ECO:0000313" key="5">
    <source>
        <dbReference type="Proteomes" id="UP000185478"/>
    </source>
</evidence>
<dbReference type="InterPro" id="IPR036873">
    <property type="entry name" value="Rhodanese-like_dom_sf"/>
</dbReference>
<dbReference type="STRING" id="1431546.CAQU_06055"/>